<dbReference type="RefSeq" id="WP_153387230.1">
    <property type="nucleotide sequence ID" value="NZ_VDFP01000228.1"/>
</dbReference>
<dbReference type="SUPFAM" id="SSF51556">
    <property type="entry name" value="Metallo-dependent hydrolases"/>
    <property type="match status" value="1"/>
</dbReference>
<keyword evidence="2" id="KW-0378">Hydrolase</keyword>
<name>A0A5P0ZT30_9LACO</name>
<dbReference type="PANTHER" id="PTHR32027:SF0">
    <property type="entry name" value="CYTOSINE DEAMINASE"/>
    <property type="match status" value="1"/>
</dbReference>
<accession>A0A5P0ZT30</accession>
<dbReference type="InterPro" id="IPR013108">
    <property type="entry name" value="Amidohydro_3"/>
</dbReference>
<feature type="non-terminal residue" evidence="2">
    <location>
        <position position="1"/>
    </location>
</feature>
<gene>
    <name evidence="2" type="ORF">FHL06_13815</name>
</gene>
<dbReference type="EMBL" id="VDFP01000228">
    <property type="protein sequence ID" value="MQS77388.1"/>
    <property type="molecule type" value="Genomic_DNA"/>
</dbReference>
<protein>
    <submittedName>
        <fullName evidence="2">Amidohydrolase family protein</fullName>
    </submittedName>
</protein>
<proteinExistence type="predicted"/>
<comment type="caution">
    <text evidence="2">The sequence shown here is derived from an EMBL/GenBank/DDBJ whole genome shotgun (WGS) entry which is preliminary data.</text>
</comment>
<dbReference type="GO" id="GO:0004131">
    <property type="term" value="F:cytosine deaminase activity"/>
    <property type="evidence" value="ECO:0007669"/>
    <property type="project" value="TreeGrafter"/>
</dbReference>
<dbReference type="GO" id="GO:0006209">
    <property type="term" value="P:cytosine catabolic process"/>
    <property type="evidence" value="ECO:0007669"/>
    <property type="project" value="TreeGrafter"/>
</dbReference>
<dbReference type="Proteomes" id="UP000414364">
    <property type="component" value="Unassembled WGS sequence"/>
</dbReference>
<reference evidence="2 3" key="1">
    <citation type="journal article" date="2019" name="Syst. Appl. Microbiol.">
        <title>Polyphasic characterization of two novel Lactobacillus spp. isolated from blown salami packages: Description of Lactobacillus halodurans sp. nov. and Lactobacillus salsicarnum sp. nov.</title>
        <authorList>
            <person name="Schuster J.A."/>
            <person name="Klingl A."/>
            <person name="Vogel R.F."/>
            <person name="Ehrmann M.A."/>
        </authorList>
    </citation>
    <scope>NUCLEOTIDE SEQUENCE [LARGE SCALE GENOMIC DNA]</scope>
    <source>
        <strain evidence="2 3">TMW 1.2172</strain>
    </source>
</reference>
<sequence length="208" mass="23372">LFDAHTDEIDDPSSRSLETLATLAYESGMGDRVTASHTTAMGSYNDAYMYKLMRLLKMSDMNFISNPLVNMYLGGRFDTYPKRRGLTRVKELDENGINVAFGEDDIKDPWYPMGNGNMFDVLTEGLHATQMMGHQQIMDSYKFITTNSAKVMHVQNQYGIEVGKPANFVLLDAHNFYDALNKHAAVLLSVHNGEVIGKTKPAETELYI</sequence>
<organism evidence="2 3">
    <name type="scientific">Companilactobacillus halodurans</name>
    <dbReference type="NCBI Taxonomy" id="2584183"/>
    <lineage>
        <taxon>Bacteria</taxon>
        <taxon>Bacillati</taxon>
        <taxon>Bacillota</taxon>
        <taxon>Bacilli</taxon>
        <taxon>Lactobacillales</taxon>
        <taxon>Lactobacillaceae</taxon>
        <taxon>Companilactobacillus</taxon>
    </lineage>
</organism>
<dbReference type="AlphaFoldDB" id="A0A5P0ZT30"/>
<feature type="domain" description="Amidohydrolase 3" evidence="1">
    <location>
        <begin position="3"/>
        <end position="196"/>
    </location>
</feature>
<evidence type="ECO:0000313" key="2">
    <source>
        <dbReference type="EMBL" id="MQS77388.1"/>
    </source>
</evidence>
<evidence type="ECO:0000313" key="3">
    <source>
        <dbReference type="Proteomes" id="UP000414364"/>
    </source>
</evidence>
<dbReference type="InterPro" id="IPR032466">
    <property type="entry name" value="Metal_Hydrolase"/>
</dbReference>
<dbReference type="Pfam" id="PF07969">
    <property type="entry name" value="Amidohydro_3"/>
    <property type="match status" value="1"/>
</dbReference>
<dbReference type="GO" id="GO:0035888">
    <property type="term" value="F:isoguanine deaminase activity"/>
    <property type="evidence" value="ECO:0007669"/>
    <property type="project" value="TreeGrafter"/>
</dbReference>
<dbReference type="InterPro" id="IPR052349">
    <property type="entry name" value="Metallo-hydrolase_Enzymes"/>
</dbReference>
<evidence type="ECO:0000259" key="1">
    <source>
        <dbReference type="Pfam" id="PF07969"/>
    </source>
</evidence>
<dbReference type="Gene3D" id="3.20.20.140">
    <property type="entry name" value="Metal-dependent hydrolases"/>
    <property type="match status" value="1"/>
</dbReference>
<dbReference type="PANTHER" id="PTHR32027">
    <property type="entry name" value="CYTOSINE DEAMINASE"/>
    <property type="match status" value="1"/>
</dbReference>